<proteinExistence type="predicted"/>
<name>A0A7Y7B6T0_STRMO</name>
<reference evidence="1 2" key="1">
    <citation type="submission" date="2020-04" db="EMBL/GenBank/DDBJ databases">
        <title>Draft Genome Sequence of Streptomyces morookaense DSM 40503, an 8-azaguanine-producing strain.</title>
        <authorList>
            <person name="Qi J."/>
            <person name="Gao J.-M."/>
        </authorList>
    </citation>
    <scope>NUCLEOTIDE SEQUENCE [LARGE SCALE GENOMIC DNA]</scope>
    <source>
        <strain evidence="1 2">DSM 40503</strain>
    </source>
</reference>
<sequence length="64" mass="6961">MTPGGWASTGPEGEPLPGGCCYIAHHYVCSRRTHTNDMPDIYAVTWSRNRARDGLPVEGTTSEP</sequence>
<dbReference type="EMBL" id="JABBXF010000044">
    <property type="protein sequence ID" value="NVK79930.1"/>
    <property type="molecule type" value="Genomic_DNA"/>
</dbReference>
<gene>
    <name evidence="1" type="ORF">HG542_19955</name>
</gene>
<dbReference type="Proteomes" id="UP000587462">
    <property type="component" value="Unassembled WGS sequence"/>
</dbReference>
<evidence type="ECO:0000313" key="1">
    <source>
        <dbReference type="EMBL" id="NVK79930.1"/>
    </source>
</evidence>
<dbReference type="AlphaFoldDB" id="A0A7Y7B6T0"/>
<organism evidence="1 2">
    <name type="scientific">Streptomyces morookaense</name>
    <name type="common">Streptoverticillium morookaense</name>
    <dbReference type="NCBI Taxonomy" id="1970"/>
    <lineage>
        <taxon>Bacteria</taxon>
        <taxon>Bacillati</taxon>
        <taxon>Actinomycetota</taxon>
        <taxon>Actinomycetes</taxon>
        <taxon>Kitasatosporales</taxon>
        <taxon>Streptomycetaceae</taxon>
        <taxon>Streptomyces</taxon>
    </lineage>
</organism>
<evidence type="ECO:0000313" key="2">
    <source>
        <dbReference type="Proteomes" id="UP000587462"/>
    </source>
</evidence>
<keyword evidence="2" id="KW-1185">Reference proteome</keyword>
<accession>A0A7Y7B6T0</accession>
<protein>
    <submittedName>
        <fullName evidence="1">Uncharacterized protein</fullName>
    </submittedName>
</protein>
<comment type="caution">
    <text evidence="1">The sequence shown here is derived from an EMBL/GenBank/DDBJ whole genome shotgun (WGS) entry which is preliminary data.</text>
</comment>